<evidence type="ECO:0000313" key="1">
    <source>
        <dbReference type="EMBL" id="MZR23564.1"/>
    </source>
</evidence>
<sequence length="165" mass="18747">MDARYFEKSGADFSPCGTYRYRLWRRWQEGPTVAFIMLNPSTADATQNDPTIERCHRRAVTMGFAALEVVNIFAYRATDPRELKSSPHPIGPNNDDLLLQTAKKSDLVICAWGGHGDHLNRHQEVRQLLKKHGIKPHVLSLTAKGLPGHPLYLPYSRQPVLWADF</sequence>
<keyword evidence="2" id="KW-1185">Reference proteome</keyword>
<name>A0A845ML07_9PROT</name>
<dbReference type="AlphaFoldDB" id="A0A845ML07"/>
<evidence type="ECO:0000313" key="2">
    <source>
        <dbReference type="Proteomes" id="UP000445696"/>
    </source>
</evidence>
<dbReference type="EMBL" id="WTVA01000015">
    <property type="protein sequence ID" value="MZR23564.1"/>
    <property type="molecule type" value="Genomic_DNA"/>
</dbReference>
<accession>A0A845ML07</accession>
<dbReference type="Pfam" id="PF07799">
    <property type="entry name" value="DUF1643"/>
    <property type="match status" value="1"/>
</dbReference>
<reference evidence="1 2" key="1">
    <citation type="journal article" date="2014" name="Int. J. Syst. Evol. Microbiol.">
        <title>Sneathiella chungangensis sp. nov., isolated from a marine sand, and emended description of the genus Sneathiella.</title>
        <authorList>
            <person name="Siamphan C."/>
            <person name="Kim H."/>
            <person name="Lee J.S."/>
            <person name="Kim W."/>
        </authorList>
    </citation>
    <scope>NUCLEOTIDE SEQUENCE [LARGE SCALE GENOMIC DNA]</scope>
    <source>
        <strain evidence="1 2">KCTC 32476</strain>
    </source>
</reference>
<dbReference type="OrthoDB" id="9807577at2"/>
<proteinExistence type="predicted"/>
<protein>
    <submittedName>
        <fullName evidence="1">DUF1643 domain-containing protein</fullName>
    </submittedName>
</protein>
<comment type="caution">
    <text evidence="1">The sequence shown here is derived from an EMBL/GenBank/DDBJ whole genome shotgun (WGS) entry which is preliminary data.</text>
</comment>
<organism evidence="1 2">
    <name type="scientific">Sneathiella chungangensis</name>
    <dbReference type="NCBI Taxonomy" id="1418234"/>
    <lineage>
        <taxon>Bacteria</taxon>
        <taxon>Pseudomonadati</taxon>
        <taxon>Pseudomonadota</taxon>
        <taxon>Alphaproteobacteria</taxon>
        <taxon>Sneathiellales</taxon>
        <taxon>Sneathiellaceae</taxon>
        <taxon>Sneathiella</taxon>
    </lineage>
</organism>
<dbReference type="InterPro" id="IPR012441">
    <property type="entry name" value="DUF1643"/>
</dbReference>
<dbReference type="Proteomes" id="UP000445696">
    <property type="component" value="Unassembled WGS sequence"/>
</dbReference>
<dbReference type="RefSeq" id="WP_161340021.1">
    <property type="nucleotide sequence ID" value="NZ_JBHSDG010000003.1"/>
</dbReference>
<gene>
    <name evidence="1" type="ORF">GQF03_14590</name>
</gene>